<dbReference type="Proteomes" id="UP000824540">
    <property type="component" value="Unassembled WGS sequence"/>
</dbReference>
<organism evidence="1 2">
    <name type="scientific">Albula glossodonta</name>
    <name type="common">roundjaw bonefish</name>
    <dbReference type="NCBI Taxonomy" id="121402"/>
    <lineage>
        <taxon>Eukaryota</taxon>
        <taxon>Metazoa</taxon>
        <taxon>Chordata</taxon>
        <taxon>Craniata</taxon>
        <taxon>Vertebrata</taxon>
        <taxon>Euteleostomi</taxon>
        <taxon>Actinopterygii</taxon>
        <taxon>Neopterygii</taxon>
        <taxon>Teleostei</taxon>
        <taxon>Albuliformes</taxon>
        <taxon>Albulidae</taxon>
        <taxon>Albula</taxon>
    </lineage>
</organism>
<name>A0A8T2NRP0_9TELE</name>
<dbReference type="EMBL" id="JAFBMS010000029">
    <property type="protein sequence ID" value="KAG9342236.1"/>
    <property type="molecule type" value="Genomic_DNA"/>
</dbReference>
<evidence type="ECO:0000313" key="1">
    <source>
        <dbReference type="EMBL" id="KAG9342236.1"/>
    </source>
</evidence>
<sequence length="122" mass="14254">MCREREIERGRERERDMFYLCCETVHLPQDSVPSCSEMVSLRNRPLVLRVCHTVLRLSLCTPFWSDQPPERPPLYTRRLSLCTEIPPFAQRNCSPGSLVYFFLGNSRAPSQSQWNVDFICVT</sequence>
<accession>A0A8T2NRP0</accession>
<reference evidence="1" key="1">
    <citation type="thesis" date="2021" institute="BYU ScholarsArchive" country="Provo, UT, USA">
        <title>Applications of and Algorithms for Genome Assembly and Genomic Analyses with an Emphasis on Marine Teleosts.</title>
        <authorList>
            <person name="Pickett B.D."/>
        </authorList>
    </citation>
    <scope>NUCLEOTIDE SEQUENCE</scope>
    <source>
        <strain evidence="1">HI-2016</strain>
    </source>
</reference>
<proteinExistence type="predicted"/>
<evidence type="ECO:0000313" key="2">
    <source>
        <dbReference type="Proteomes" id="UP000824540"/>
    </source>
</evidence>
<protein>
    <submittedName>
        <fullName evidence="1">Uncharacterized protein</fullName>
    </submittedName>
</protein>
<keyword evidence="2" id="KW-1185">Reference proteome</keyword>
<gene>
    <name evidence="1" type="ORF">JZ751_016738</name>
</gene>
<dbReference type="AlphaFoldDB" id="A0A8T2NRP0"/>
<comment type="caution">
    <text evidence="1">The sequence shown here is derived from an EMBL/GenBank/DDBJ whole genome shotgun (WGS) entry which is preliminary data.</text>
</comment>